<dbReference type="VEuPathDB" id="TriTrypDB:Tb927.10.20"/>
<reference evidence="2" key="1">
    <citation type="journal article" date="1990" name="Mol. Biochem. Parasitol.">
        <title>Bloodstream and metacyclic variant surface glycoprotein gene expression sites of Trypanosoma brucei gambiense.</title>
        <authorList>
            <person name="Barnes D.A."/>
            <person name="Mottram J.C."/>
            <person name="Agabian N."/>
        </authorList>
    </citation>
    <scope>NUCLEOTIDE SEQUENCE</scope>
</reference>
<dbReference type="VEuPathDB" id="TriTrypDB:Tbg972.1.3370"/>
<proteinExistence type="predicted"/>
<feature type="signal peptide" evidence="1">
    <location>
        <begin position="1"/>
        <end position="20"/>
    </location>
</feature>
<feature type="chain" id="PRO_5004203088" evidence="1">
    <location>
        <begin position="21"/>
        <end position="323"/>
    </location>
</feature>
<dbReference type="VEuPathDB" id="TriTrypDB:Tb1125.1.4870"/>
<accession>Q26750</accession>
<name>Q26750_9TRYP</name>
<evidence type="ECO:0000313" key="2">
    <source>
        <dbReference type="EMBL" id="AAA30193.1"/>
    </source>
</evidence>
<evidence type="ECO:0000256" key="1">
    <source>
        <dbReference type="SAM" id="SignalP"/>
    </source>
</evidence>
<organism evidence="2">
    <name type="scientific">Trypanosoma brucei</name>
    <dbReference type="NCBI Taxonomy" id="5691"/>
    <lineage>
        <taxon>Eukaryota</taxon>
        <taxon>Discoba</taxon>
        <taxon>Euglenozoa</taxon>
        <taxon>Kinetoplastea</taxon>
        <taxon>Metakinetoplastina</taxon>
        <taxon>Trypanosomatida</taxon>
        <taxon>Trypanosomatidae</taxon>
        <taxon>Trypanosoma</taxon>
    </lineage>
</organism>
<dbReference type="EMBL" id="M31613">
    <property type="protein sequence ID" value="AAA30193.1"/>
    <property type="molecule type" value="Genomic_DNA"/>
</dbReference>
<dbReference type="InterPro" id="IPR004922">
    <property type="entry name" value="ESAG"/>
</dbReference>
<keyword evidence="1" id="KW-0732">Signal</keyword>
<dbReference type="AlphaFoldDB" id="Q26750"/>
<sequence>MRVVILEWPTLILLIVGAYGDNDHTLVADYEGDAPLSETVCYLRCLSDALNKLYTDGEKKLLLNEEVYANVSRILDSMEAKTGESVKYLSVISGVMGGENNKLEKLISYGNTMGDLVAKVGGLFAEVNESVRAVRKEILDALIKANKYYTSIAEIVRTVWDDVKAIPTSIDPKCENGEFDGVKEFEVKCGDSSCPLRNGVSEDALKYYKRGRIEVNVLNGFVSRCLNLQRKNLYKNGAEKHLSEVLKWPQDDATFFQLKLEVQSMFGPLIVSFAAGRTTSALLEMMENITFLRSRFNEIHSDFTSLLLNPNITDNVNSTDSTI</sequence>
<protein>
    <submittedName>
        <fullName evidence="2">Metacyclic expression site-associated (ESAG1-U1EC)</fullName>
    </submittedName>
</protein>
<dbReference type="VEuPathDB" id="TriTrypDB:Tb427_010032700"/>
<dbReference type="PIR" id="B45522">
    <property type="entry name" value="B45522"/>
</dbReference>
<dbReference type="Pfam" id="PF03238">
    <property type="entry name" value="ESAG1"/>
    <property type="match status" value="1"/>
</dbReference>